<dbReference type="PANTHER" id="PTHR33545">
    <property type="entry name" value="UPF0750 MEMBRANE PROTEIN YITT-RELATED"/>
    <property type="match status" value="1"/>
</dbReference>
<dbReference type="Proteomes" id="UP000295689">
    <property type="component" value="Unassembled WGS sequence"/>
</dbReference>
<evidence type="ECO:0000313" key="7">
    <source>
        <dbReference type="EMBL" id="TCN27438.1"/>
    </source>
</evidence>
<dbReference type="Pfam" id="PF02588">
    <property type="entry name" value="YitT_membrane"/>
    <property type="match status" value="1"/>
</dbReference>
<evidence type="ECO:0000256" key="3">
    <source>
        <dbReference type="ARBA" id="ARBA00022692"/>
    </source>
</evidence>
<accession>A0A4R2BJR9</accession>
<evidence type="ECO:0000256" key="4">
    <source>
        <dbReference type="ARBA" id="ARBA00022989"/>
    </source>
</evidence>
<dbReference type="InterPro" id="IPR051461">
    <property type="entry name" value="UPF0750_membrane"/>
</dbReference>
<comment type="caution">
    <text evidence="7">The sequence shown here is derived from an EMBL/GenBank/DDBJ whole genome shotgun (WGS) entry which is preliminary data.</text>
</comment>
<evidence type="ECO:0000256" key="6">
    <source>
        <dbReference type="SAM" id="Phobius"/>
    </source>
</evidence>
<comment type="subcellular location">
    <subcellularLocation>
        <location evidence="1">Cell membrane</location>
        <topology evidence="1">Multi-pass membrane protein</topology>
    </subcellularLocation>
</comment>
<protein>
    <submittedName>
        <fullName evidence="7">Uncharacterized membrane-anchored protein YitT (DUF2179 family)</fullName>
    </submittedName>
</protein>
<dbReference type="InterPro" id="IPR003740">
    <property type="entry name" value="YitT"/>
</dbReference>
<evidence type="ECO:0000313" key="8">
    <source>
        <dbReference type="Proteomes" id="UP000295689"/>
    </source>
</evidence>
<dbReference type="GO" id="GO:0005886">
    <property type="term" value="C:plasma membrane"/>
    <property type="evidence" value="ECO:0007669"/>
    <property type="project" value="UniProtKB-SubCell"/>
</dbReference>
<sequence length="277" mass="31210">MKANRRDSWIKKGLHHLPVTISFNTLFIPPNILTFQHILIFLLIIWTRGDCPWEGNECVDHIFKMEGTRPLTMNRWLLTYACLLSGAFLQGLAMSLFLFPHSIPSGGGAGLALLMNHFFGLPLGFSLWLANAVFLLFGLNYFGFRWTIRTILAVAITSITVSILIAHVPHTHVHIFVDMAAGSIFFGIGVGILIRAGASSGGMVIPALMIANYRHWSPGKVMMGINLIIFMLTALVIDYKIVIYAVICQFFSTNIIDFIYELRISRIRILTTNWRKR</sequence>
<name>A0A4R2BJR9_9BACI</name>
<evidence type="ECO:0000256" key="2">
    <source>
        <dbReference type="ARBA" id="ARBA00022475"/>
    </source>
</evidence>
<feature type="transmembrane region" description="Helical" evidence="6">
    <location>
        <begin position="119"/>
        <end position="139"/>
    </location>
</feature>
<organism evidence="7 8">
    <name type="scientific">Mesobacillus foraminis</name>
    <dbReference type="NCBI Taxonomy" id="279826"/>
    <lineage>
        <taxon>Bacteria</taxon>
        <taxon>Bacillati</taxon>
        <taxon>Bacillota</taxon>
        <taxon>Bacilli</taxon>
        <taxon>Bacillales</taxon>
        <taxon>Bacillaceae</taxon>
        <taxon>Mesobacillus</taxon>
    </lineage>
</organism>
<keyword evidence="2" id="KW-1003">Cell membrane</keyword>
<feature type="transmembrane region" description="Helical" evidence="6">
    <location>
        <begin position="243"/>
        <end position="260"/>
    </location>
</feature>
<dbReference type="PANTHER" id="PTHR33545:SF9">
    <property type="entry name" value="UPF0750 MEMBRANE PROTEIN YITE"/>
    <property type="match status" value="1"/>
</dbReference>
<evidence type="ECO:0000256" key="5">
    <source>
        <dbReference type="ARBA" id="ARBA00023136"/>
    </source>
</evidence>
<reference evidence="7 8" key="1">
    <citation type="journal article" date="2015" name="Stand. Genomic Sci.">
        <title>Genomic Encyclopedia of Bacterial and Archaeal Type Strains, Phase III: the genomes of soil and plant-associated and newly described type strains.</title>
        <authorList>
            <person name="Whitman W.B."/>
            <person name="Woyke T."/>
            <person name="Klenk H.P."/>
            <person name="Zhou Y."/>
            <person name="Lilburn T.G."/>
            <person name="Beck B.J."/>
            <person name="De Vos P."/>
            <person name="Vandamme P."/>
            <person name="Eisen J.A."/>
            <person name="Garrity G."/>
            <person name="Hugenholtz P."/>
            <person name="Kyrpides N.C."/>
        </authorList>
    </citation>
    <scope>NUCLEOTIDE SEQUENCE [LARGE SCALE GENOMIC DNA]</scope>
    <source>
        <strain evidence="7 8">CV53</strain>
    </source>
</reference>
<gene>
    <name evidence="7" type="ORF">EV146_102389</name>
</gene>
<keyword evidence="3 6" id="KW-0812">Transmembrane</keyword>
<keyword evidence="8" id="KW-1185">Reference proteome</keyword>
<keyword evidence="4 6" id="KW-1133">Transmembrane helix</keyword>
<feature type="transmembrane region" description="Helical" evidence="6">
    <location>
        <begin position="175"/>
        <end position="198"/>
    </location>
</feature>
<evidence type="ECO:0000256" key="1">
    <source>
        <dbReference type="ARBA" id="ARBA00004651"/>
    </source>
</evidence>
<feature type="transmembrane region" description="Helical" evidence="6">
    <location>
        <begin position="151"/>
        <end position="169"/>
    </location>
</feature>
<feature type="transmembrane region" description="Helical" evidence="6">
    <location>
        <begin position="219"/>
        <end position="237"/>
    </location>
</feature>
<keyword evidence="5 6" id="KW-0472">Membrane</keyword>
<dbReference type="AlphaFoldDB" id="A0A4R2BJR9"/>
<feature type="transmembrane region" description="Helical" evidence="6">
    <location>
        <begin position="77"/>
        <end position="99"/>
    </location>
</feature>
<proteinExistence type="predicted"/>
<dbReference type="EMBL" id="SLVV01000002">
    <property type="protein sequence ID" value="TCN27438.1"/>
    <property type="molecule type" value="Genomic_DNA"/>
</dbReference>